<sequence length="78" mass="8618">MSGDVGRQEDESGPCLSDSPAHSLAFVAAEIVEDDDVAQRRRLISFEKLPPFQNVADALERLVADNRSRESQIKCQTT</sequence>
<evidence type="ECO:0000313" key="3">
    <source>
        <dbReference type="Proteomes" id="UP000272004"/>
    </source>
</evidence>
<accession>A0ABY0B593</accession>
<protein>
    <submittedName>
        <fullName evidence="2">Uncharacterized protein</fullName>
    </submittedName>
</protein>
<evidence type="ECO:0000256" key="1">
    <source>
        <dbReference type="SAM" id="MobiDB-lite"/>
    </source>
</evidence>
<dbReference type="EMBL" id="RJJU01000011">
    <property type="protein sequence ID" value="RUM10713.1"/>
    <property type="molecule type" value="Genomic_DNA"/>
</dbReference>
<reference evidence="2 3" key="1">
    <citation type="submission" date="2018-11" db="EMBL/GenBank/DDBJ databases">
        <authorList>
            <person name="Huo Y."/>
        </authorList>
    </citation>
    <scope>NUCLEOTIDE SEQUENCE [LARGE SCALE GENOMIC DNA]</scope>
    <source>
        <strain evidence="2 3">CCBAU 33202</strain>
    </source>
</reference>
<evidence type="ECO:0000313" key="2">
    <source>
        <dbReference type="EMBL" id="RUM10713.1"/>
    </source>
</evidence>
<gene>
    <name evidence="2" type="ORF">EFB14_20795</name>
</gene>
<name>A0ABY0B593_9HYPH</name>
<dbReference type="Proteomes" id="UP000272004">
    <property type="component" value="Unassembled WGS sequence"/>
</dbReference>
<comment type="caution">
    <text evidence="2">The sequence shown here is derived from an EMBL/GenBank/DDBJ whole genome shotgun (WGS) entry which is preliminary data.</text>
</comment>
<organism evidence="2 3">
    <name type="scientific">Rhizobium fabae</name>
    <dbReference type="NCBI Taxonomy" id="573179"/>
    <lineage>
        <taxon>Bacteria</taxon>
        <taxon>Pseudomonadati</taxon>
        <taxon>Pseudomonadota</taxon>
        <taxon>Alphaproteobacteria</taxon>
        <taxon>Hyphomicrobiales</taxon>
        <taxon>Rhizobiaceae</taxon>
        <taxon>Rhizobium/Agrobacterium group</taxon>
        <taxon>Rhizobium</taxon>
    </lineage>
</organism>
<feature type="compositionally biased region" description="Basic and acidic residues" evidence="1">
    <location>
        <begin position="1"/>
        <end position="10"/>
    </location>
</feature>
<feature type="region of interest" description="Disordered" evidence="1">
    <location>
        <begin position="1"/>
        <end position="20"/>
    </location>
</feature>
<proteinExistence type="predicted"/>
<keyword evidence="3" id="KW-1185">Reference proteome</keyword>